<sequence>MVIVETAIIVFFEGEDTNNNDVTLIVTMRSHFVTESDPNNRSMVISK</sequence>
<reference evidence="1 2" key="1">
    <citation type="submission" date="2020-03" db="EMBL/GenBank/DDBJ databases">
        <title>Draft Genome Sequence of 2-Methylisoborneol Producing Pseudanabaena yagii Strain GIHE-NHR1 Isolated from North Han River in South Korea.</title>
        <authorList>
            <person name="Jeong J."/>
        </authorList>
    </citation>
    <scope>NUCLEOTIDE SEQUENCE [LARGE SCALE GENOMIC DNA]</scope>
    <source>
        <strain evidence="1 2">GIHE-NHR1</strain>
    </source>
</reference>
<dbReference type="EMBL" id="JAAVJL010000004">
    <property type="protein sequence ID" value="NMF60748.1"/>
    <property type="molecule type" value="Genomic_DNA"/>
</dbReference>
<accession>A0ABX1LZS3</accession>
<keyword evidence="2" id="KW-1185">Reference proteome</keyword>
<name>A0ABX1LZS3_9CYAN</name>
<comment type="caution">
    <text evidence="1">The sequence shown here is derived from an EMBL/GenBank/DDBJ whole genome shotgun (WGS) entry which is preliminary data.</text>
</comment>
<dbReference type="RefSeq" id="WP_169365694.1">
    <property type="nucleotide sequence ID" value="NZ_JAAVJL010000004.1"/>
</dbReference>
<evidence type="ECO:0000313" key="1">
    <source>
        <dbReference type="EMBL" id="NMF60748.1"/>
    </source>
</evidence>
<protein>
    <submittedName>
        <fullName evidence="1">Uncharacterized protein</fullName>
    </submittedName>
</protein>
<gene>
    <name evidence="1" type="ORF">HC246_22640</name>
</gene>
<dbReference type="Proteomes" id="UP000738376">
    <property type="component" value="Unassembled WGS sequence"/>
</dbReference>
<proteinExistence type="predicted"/>
<evidence type="ECO:0000313" key="2">
    <source>
        <dbReference type="Proteomes" id="UP000738376"/>
    </source>
</evidence>
<organism evidence="1 2">
    <name type="scientific">Pseudanabaena yagii GIHE-NHR1</name>
    <dbReference type="NCBI Taxonomy" id="2722753"/>
    <lineage>
        <taxon>Bacteria</taxon>
        <taxon>Bacillati</taxon>
        <taxon>Cyanobacteriota</taxon>
        <taxon>Cyanophyceae</taxon>
        <taxon>Pseudanabaenales</taxon>
        <taxon>Pseudanabaenaceae</taxon>
        <taxon>Pseudanabaena</taxon>
        <taxon>Pseudanabaena yagii</taxon>
    </lineage>
</organism>